<gene>
    <name evidence="1" type="ORF">KCU76_g2947</name>
</gene>
<dbReference type="OrthoDB" id="3904791at2759"/>
<reference evidence="1" key="1">
    <citation type="journal article" date="2021" name="J Fungi (Basel)">
        <title>Virulence traits and population genomics of the black yeast Aureobasidium melanogenum.</title>
        <authorList>
            <person name="Cernosa A."/>
            <person name="Sun X."/>
            <person name="Gostincar C."/>
            <person name="Fang C."/>
            <person name="Gunde-Cimerman N."/>
            <person name="Song Z."/>
        </authorList>
    </citation>
    <scope>NUCLEOTIDE SEQUENCE</scope>
    <source>
        <strain evidence="1">EXF-9911</strain>
    </source>
</reference>
<evidence type="ECO:0000313" key="1">
    <source>
        <dbReference type="EMBL" id="KAG9697507.1"/>
    </source>
</evidence>
<dbReference type="EMBL" id="JAHFXF010000075">
    <property type="protein sequence ID" value="KAG9697507.1"/>
    <property type="molecule type" value="Genomic_DNA"/>
</dbReference>
<evidence type="ECO:0000313" key="2">
    <source>
        <dbReference type="Proteomes" id="UP000779574"/>
    </source>
</evidence>
<sequence>MASPTRRNFAALIALLIARIAIISIITSTDSVNQDMPARGHMIRMVLQQILVWLEFEEGNILPLHLQACRYDHKLKRD</sequence>
<accession>A0A9P8ET27</accession>
<dbReference type="AlphaFoldDB" id="A0A9P8ET27"/>
<protein>
    <submittedName>
        <fullName evidence="1">Uncharacterized protein</fullName>
    </submittedName>
</protein>
<feature type="non-terminal residue" evidence="1">
    <location>
        <position position="78"/>
    </location>
</feature>
<name>A0A9P8ET27_AURME</name>
<comment type="caution">
    <text evidence="1">The sequence shown here is derived from an EMBL/GenBank/DDBJ whole genome shotgun (WGS) entry which is preliminary data.</text>
</comment>
<proteinExistence type="predicted"/>
<organism evidence="1 2">
    <name type="scientific">Aureobasidium melanogenum</name>
    <name type="common">Aureobasidium pullulans var. melanogenum</name>
    <dbReference type="NCBI Taxonomy" id="46634"/>
    <lineage>
        <taxon>Eukaryota</taxon>
        <taxon>Fungi</taxon>
        <taxon>Dikarya</taxon>
        <taxon>Ascomycota</taxon>
        <taxon>Pezizomycotina</taxon>
        <taxon>Dothideomycetes</taxon>
        <taxon>Dothideomycetidae</taxon>
        <taxon>Dothideales</taxon>
        <taxon>Saccotheciaceae</taxon>
        <taxon>Aureobasidium</taxon>
    </lineage>
</organism>
<dbReference type="Proteomes" id="UP000779574">
    <property type="component" value="Unassembled WGS sequence"/>
</dbReference>
<reference evidence="1" key="2">
    <citation type="submission" date="2021-08" db="EMBL/GenBank/DDBJ databases">
        <authorList>
            <person name="Gostincar C."/>
            <person name="Sun X."/>
            <person name="Song Z."/>
            <person name="Gunde-Cimerman N."/>
        </authorList>
    </citation>
    <scope>NUCLEOTIDE SEQUENCE</scope>
    <source>
        <strain evidence="1">EXF-9911</strain>
    </source>
</reference>